<comment type="caution">
    <text evidence="2">The sequence shown here is derived from an EMBL/GenBank/DDBJ whole genome shotgun (WGS) entry which is preliminary data.</text>
</comment>
<dbReference type="Proteomes" id="UP001172101">
    <property type="component" value="Unassembled WGS sequence"/>
</dbReference>
<dbReference type="EMBL" id="JAUIRO010000001">
    <property type="protein sequence ID" value="KAK0735098.1"/>
    <property type="molecule type" value="Genomic_DNA"/>
</dbReference>
<dbReference type="GeneID" id="85319494"/>
<reference evidence="2" key="1">
    <citation type="submission" date="2023-06" db="EMBL/GenBank/DDBJ databases">
        <title>Genome-scale phylogeny and comparative genomics of the fungal order Sordariales.</title>
        <authorList>
            <consortium name="Lawrence Berkeley National Laboratory"/>
            <person name="Hensen N."/>
            <person name="Bonometti L."/>
            <person name="Westerberg I."/>
            <person name="Brannstrom I.O."/>
            <person name="Guillou S."/>
            <person name="Cros-Aarteil S."/>
            <person name="Calhoun S."/>
            <person name="Haridas S."/>
            <person name="Kuo A."/>
            <person name="Mondo S."/>
            <person name="Pangilinan J."/>
            <person name="Riley R."/>
            <person name="LaButti K."/>
            <person name="Andreopoulos B."/>
            <person name="Lipzen A."/>
            <person name="Chen C."/>
            <person name="Yanf M."/>
            <person name="Daum C."/>
            <person name="Ng V."/>
            <person name="Clum A."/>
            <person name="Steindorff A."/>
            <person name="Ohm R."/>
            <person name="Martin F."/>
            <person name="Silar P."/>
            <person name="Natvig D."/>
            <person name="Lalanne C."/>
            <person name="Gautier V."/>
            <person name="Ament-velasquez S.L."/>
            <person name="Kruys A."/>
            <person name="Hutchinson M.I."/>
            <person name="Powell A.J."/>
            <person name="Barry K."/>
            <person name="Miller A.N."/>
            <person name="Grigoriev I.V."/>
            <person name="Debuchy R."/>
            <person name="Gladieux P."/>
            <person name="Thoren M.H."/>
            <person name="Johannesson H."/>
        </authorList>
    </citation>
    <scope>NUCLEOTIDE SEQUENCE</scope>
    <source>
        <strain evidence="2">SMH2392-1A</strain>
    </source>
</reference>
<feature type="non-terminal residue" evidence="2">
    <location>
        <position position="82"/>
    </location>
</feature>
<evidence type="ECO:0000256" key="1">
    <source>
        <dbReference type="SAM" id="MobiDB-lite"/>
    </source>
</evidence>
<organism evidence="2 3">
    <name type="scientific">Lasiosphaeria miniovina</name>
    <dbReference type="NCBI Taxonomy" id="1954250"/>
    <lineage>
        <taxon>Eukaryota</taxon>
        <taxon>Fungi</taxon>
        <taxon>Dikarya</taxon>
        <taxon>Ascomycota</taxon>
        <taxon>Pezizomycotina</taxon>
        <taxon>Sordariomycetes</taxon>
        <taxon>Sordariomycetidae</taxon>
        <taxon>Sordariales</taxon>
        <taxon>Lasiosphaeriaceae</taxon>
        <taxon>Lasiosphaeria</taxon>
    </lineage>
</organism>
<proteinExistence type="predicted"/>
<dbReference type="RefSeq" id="XP_060303975.1">
    <property type="nucleotide sequence ID" value="XM_060436224.1"/>
</dbReference>
<gene>
    <name evidence="2" type="ORF">B0T26DRAFT_628421</name>
</gene>
<sequence length="82" mass="8928">PTGSNLPKMVTVHRKDSTIAERVQALTLHANSAKIPQIEAITGIKKAAFYAPLKKAKDRGYAPGDKIQDRHVENAPKSGRPK</sequence>
<evidence type="ECO:0000313" key="2">
    <source>
        <dbReference type="EMBL" id="KAK0735098.1"/>
    </source>
</evidence>
<dbReference type="AlphaFoldDB" id="A0AA40BJ61"/>
<accession>A0AA40BJ61</accession>
<protein>
    <submittedName>
        <fullName evidence="2">Uncharacterized protein</fullName>
    </submittedName>
</protein>
<name>A0AA40BJ61_9PEZI</name>
<feature type="non-terminal residue" evidence="2">
    <location>
        <position position="1"/>
    </location>
</feature>
<evidence type="ECO:0000313" key="3">
    <source>
        <dbReference type="Proteomes" id="UP001172101"/>
    </source>
</evidence>
<feature type="region of interest" description="Disordered" evidence="1">
    <location>
        <begin position="58"/>
        <end position="82"/>
    </location>
</feature>
<keyword evidence="3" id="KW-1185">Reference proteome</keyword>